<feature type="region of interest" description="Disordered" evidence="1">
    <location>
        <begin position="73"/>
        <end position="96"/>
    </location>
</feature>
<feature type="compositionally biased region" description="Basic and acidic residues" evidence="1">
    <location>
        <begin position="85"/>
        <end position="96"/>
    </location>
</feature>
<evidence type="ECO:0000313" key="2">
    <source>
        <dbReference type="EnsemblPlants" id="ORUFI07G02590.1"/>
    </source>
</evidence>
<dbReference type="Proteomes" id="UP000008022">
    <property type="component" value="Unassembled WGS sequence"/>
</dbReference>
<protein>
    <submittedName>
        <fullName evidence="2">Uncharacterized protein</fullName>
    </submittedName>
</protein>
<reference evidence="2" key="2">
    <citation type="submission" date="2015-06" db="UniProtKB">
        <authorList>
            <consortium name="EnsemblPlants"/>
        </authorList>
    </citation>
    <scope>IDENTIFICATION</scope>
</reference>
<name>A0A0E0Q3Y6_ORYRU</name>
<evidence type="ECO:0000256" key="1">
    <source>
        <dbReference type="SAM" id="MobiDB-lite"/>
    </source>
</evidence>
<accession>A0A0E0Q3Y6</accession>
<proteinExistence type="predicted"/>
<dbReference type="Gramene" id="ORUFI07G02590.1">
    <property type="protein sequence ID" value="ORUFI07G02590.1"/>
    <property type="gene ID" value="ORUFI07G02590"/>
</dbReference>
<dbReference type="EnsemblPlants" id="ORUFI07G02590.1">
    <property type="protein sequence ID" value="ORUFI07G02590.1"/>
    <property type="gene ID" value="ORUFI07G02590"/>
</dbReference>
<organism evidence="2 3">
    <name type="scientific">Oryza rufipogon</name>
    <name type="common">Brownbeard rice</name>
    <name type="synonym">Asian wild rice</name>
    <dbReference type="NCBI Taxonomy" id="4529"/>
    <lineage>
        <taxon>Eukaryota</taxon>
        <taxon>Viridiplantae</taxon>
        <taxon>Streptophyta</taxon>
        <taxon>Embryophyta</taxon>
        <taxon>Tracheophyta</taxon>
        <taxon>Spermatophyta</taxon>
        <taxon>Magnoliopsida</taxon>
        <taxon>Liliopsida</taxon>
        <taxon>Poales</taxon>
        <taxon>Poaceae</taxon>
        <taxon>BOP clade</taxon>
        <taxon>Oryzoideae</taxon>
        <taxon>Oryzeae</taxon>
        <taxon>Oryzinae</taxon>
        <taxon>Oryza</taxon>
    </lineage>
</organism>
<evidence type="ECO:0000313" key="3">
    <source>
        <dbReference type="Proteomes" id="UP000008022"/>
    </source>
</evidence>
<keyword evidence="3" id="KW-1185">Reference proteome</keyword>
<dbReference type="AlphaFoldDB" id="A0A0E0Q3Y6"/>
<dbReference type="HOGENOM" id="CLU_2546210_0_0_1"/>
<sequence length="96" mass="10732">MGSSFAGRSWRRRMDNGDPQPRCLLQWRRRMCVGEEATEMEISSICDGDYWKSAADVRGGAKLWIFNNCDARGVQQRGSASAKRGGKEKDGDTEGE</sequence>
<reference evidence="3" key="1">
    <citation type="submission" date="2013-06" db="EMBL/GenBank/DDBJ databases">
        <authorList>
            <person name="Zhao Q."/>
        </authorList>
    </citation>
    <scope>NUCLEOTIDE SEQUENCE</scope>
    <source>
        <strain evidence="3">cv. W1943</strain>
    </source>
</reference>